<sequence>MTRFAPFDAADYLDSEESIAAYLSAMLEEDDPEMFLVAIKDLARARGMTQLARDTGMGRESLYKALAPGAKPRYDTILKVVRALGVTLRATPTPP</sequence>
<dbReference type="InterPro" id="IPR010982">
    <property type="entry name" value="Lambda_DNA-bd_dom_sf"/>
</dbReference>
<dbReference type="EMBL" id="JFAX01000012">
    <property type="protein sequence ID" value="EXI67157.1"/>
    <property type="molecule type" value="Genomic_DNA"/>
</dbReference>
<protein>
    <submittedName>
        <fullName evidence="1">Addiction module antidote protein</fullName>
    </submittedName>
</protein>
<dbReference type="PATRIC" id="fig|1454001.3.peg.2361"/>
<dbReference type="Proteomes" id="UP000020218">
    <property type="component" value="Unassembled WGS sequence"/>
</dbReference>
<dbReference type="PANTHER" id="PTHR40275">
    <property type="entry name" value="SSL7038 PROTEIN"/>
    <property type="match status" value="1"/>
</dbReference>
<dbReference type="InterPro" id="IPR014057">
    <property type="entry name" value="HI1420"/>
</dbReference>
<keyword evidence="2" id="KW-1185">Reference proteome</keyword>
<dbReference type="CDD" id="cd00093">
    <property type="entry name" value="HTH_XRE"/>
    <property type="match status" value="1"/>
</dbReference>
<organism evidence="1 2">
    <name type="scientific">Candidatus Accumulibacter adjunctus</name>
    <dbReference type="NCBI Taxonomy" id="1454001"/>
    <lineage>
        <taxon>Bacteria</taxon>
        <taxon>Pseudomonadati</taxon>
        <taxon>Pseudomonadota</taxon>
        <taxon>Betaproteobacteria</taxon>
        <taxon>Candidatus Accumulibacter</taxon>
    </lineage>
</organism>
<dbReference type="GO" id="GO:0003677">
    <property type="term" value="F:DNA binding"/>
    <property type="evidence" value="ECO:0007669"/>
    <property type="project" value="InterPro"/>
</dbReference>
<name>A0A011NRB2_9PROT</name>
<evidence type="ECO:0000313" key="2">
    <source>
        <dbReference type="Proteomes" id="UP000020218"/>
    </source>
</evidence>
<dbReference type="PANTHER" id="PTHR40275:SF1">
    <property type="entry name" value="SSL7038 PROTEIN"/>
    <property type="match status" value="1"/>
</dbReference>
<accession>A0A011NRB2</accession>
<dbReference type="InterPro" id="IPR001387">
    <property type="entry name" value="Cro/C1-type_HTH"/>
</dbReference>
<dbReference type="STRING" id="1454001.AW08_02259"/>
<dbReference type="Pfam" id="PF21716">
    <property type="entry name" value="dnstrm_HI1420"/>
    <property type="match status" value="1"/>
</dbReference>
<dbReference type="NCBIfam" id="TIGR02684">
    <property type="entry name" value="dnstrm_HI1420"/>
    <property type="match status" value="1"/>
</dbReference>
<comment type="caution">
    <text evidence="1">The sequence shown here is derived from an EMBL/GenBank/DDBJ whole genome shotgun (WGS) entry which is preliminary data.</text>
</comment>
<gene>
    <name evidence="1" type="ORF">AW08_02259</name>
</gene>
<dbReference type="SUPFAM" id="SSF47413">
    <property type="entry name" value="lambda repressor-like DNA-binding domains"/>
    <property type="match status" value="1"/>
</dbReference>
<dbReference type="Gene3D" id="1.10.260.40">
    <property type="entry name" value="lambda repressor-like DNA-binding domains"/>
    <property type="match status" value="1"/>
</dbReference>
<proteinExistence type="predicted"/>
<dbReference type="AlphaFoldDB" id="A0A011NRB2"/>
<evidence type="ECO:0000313" key="1">
    <source>
        <dbReference type="EMBL" id="EXI67157.1"/>
    </source>
</evidence>
<reference evidence="1" key="1">
    <citation type="submission" date="2014-02" db="EMBL/GenBank/DDBJ databases">
        <title>Expanding our view of genomic diversity in Candidatus Accumulibacter clades.</title>
        <authorList>
            <person name="Skennerton C.T."/>
            <person name="Barr J.J."/>
            <person name="Slater F.R."/>
            <person name="Bond P.L."/>
            <person name="Tyson G.W."/>
        </authorList>
    </citation>
    <scope>NUCLEOTIDE SEQUENCE [LARGE SCALE GENOMIC DNA]</scope>
</reference>